<evidence type="ECO:0000256" key="9">
    <source>
        <dbReference type="SAM" id="SignalP"/>
    </source>
</evidence>
<feature type="chain" id="PRO_5008142038" description="Sulfatase N-terminal domain-containing protein" evidence="9">
    <location>
        <begin position="27"/>
        <end position="845"/>
    </location>
</feature>
<evidence type="ECO:0000256" key="5">
    <source>
        <dbReference type="ARBA" id="ARBA00022837"/>
    </source>
</evidence>
<comment type="cofactor">
    <cofactor evidence="1">
        <name>Ca(2+)</name>
        <dbReference type="ChEBI" id="CHEBI:29108"/>
    </cofactor>
</comment>
<dbReference type="PROSITE" id="PS00523">
    <property type="entry name" value="SULFATASE_1"/>
    <property type="match status" value="1"/>
</dbReference>
<protein>
    <recommendedName>
        <fullName evidence="10">Sulfatase N-terminal domain-containing protein</fullName>
    </recommendedName>
</protein>
<evidence type="ECO:0000259" key="10">
    <source>
        <dbReference type="Pfam" id="PF00884"/>
    </source>
</evidence>
<evidence type="ECO:0000256" key="3">
    <source>
        <dbReference type="ARBA" id="ARBA00022723"/>
    </source>
</evidence>
<keyword evidence="8" id="KW-0812">Transmembrane</keyword>
<dbReference type="InterPro" id="IPR024607">
    <property type="entry name" value="Sulfatase_CS"/>
</dbReference>
<keyword evidence="9" id="KW-0732">Signal</keyword>
<keyword evidence="8" id="KW-0472">Membrane</keyword>
<evidence type="ECO:0000313" key="11">
    <source>
        <dbReference type="EnsemblMetazoa" id="AQUA002223-PA"/>
    </source>
</evidence>
<dbReference type="CDD" id="cd16029">
    <property type="entry name" value="4-S"/>
    <property type="match status" value="1"/>
</dbReference>
<evidence type="ECO:0000256" key="2">
    <source>
        <dbReference type="ARBA" id="ARBA00008779"/>
    </source>
</evidence>
<dbReference type="AlphaFoldDB" id="A0A182WXG3"/>
<keyword evidence="3" id="KW-0479">Metal-binding</keyword>
<dbReference type="InterPro" id="IPR017850">
    <property type="entry name" value="Alkaline_phosphatase_core_sf"/>
</dbReference>
<dbReference type="SUPFAM" id="SSF53649">
    <property type="entry name" value="Alkaline phosphatase-like"/>
    <property type="match status" value="2"/>
</dbReference>
<dbReference type="STRING" id="34691.A0A182WXG3"/>
<reference evidence="11" key="1">
    <citation type="submission" date="2020-05" db="UniProtKB">
        <authorList>
            <consortium name="EnsemblMetazoa"/>
        </authorList>
    </citation>
    <scope>IDENTIFICATION</scope>
    <source>
        <strain evidence="11">SANGQUA</strain>
    </source>
</reference>
<comment type="similarity">
    <text evidence="2">Belongs to the sulfatase family.</text>
</comment>
<evidence type="ECO:0000256" key="6">
    <source>
        <dbReference type="ARBA" id="ARBA00023180"/>
    </source>
</evidence>
<evidence type="ECO:0000256" key="4">
    <source>
        <dbReference type="ARBA" id="ARBA00022801"/>
    </source>
</evidence>
<dbReference type="InterPro" id="IPR000917">
    <property type="entry name" value="Sulfatase_N"/>
</dbReference>
<accession>A0A182WXG3</accession>
<evidence type="ECO:0000256" key="8">
    <source>
        <dbReference type="SAM" id="Phobius"/>
    </source>
</evidence>
<evidence type="ECO:0000256" key="7">
    <source>
        <dbReference type="SAM" id="MobiDB-lite"/>
    </source>
</evidence>
<dbReference type="Gene3D" id="3.30.1120.10">
    <property type="match status" value="2"/>
</dbReference>
<keyword evidence="12" id="KW-1185">Reference proteome</keyword>
<keyword evidence="5" id="KW-0106">Calcium</keyword>
<dbReference type="EnsemblMetazoa" id="AQUA002223-RA">
    <property type="protein sequence ID" value="AQUA002223-PA"/>
    <property type="gene ID" value="AQUA002223"/>
</dbReference>
<dbReference type="Proteomes" id="UP000076407">
    <property type="component" value="Unassembled WGS sequence"/>
</dbReference>
<dbReference type="PANTHER" id="PTHR10342">
    <property type="entry name" value="ARYLSULFATASE"/>
    <property type="match status" value="1"/>
</dbReference>
<dbReference type="GO" id="GO:0008484">
    <property type="term" value="F:sulfuric ester hydrolase activity"/>
    <property type="evidence" value="ECO:0007669"/>
    <property type="project" value="InterPro"/>
</dbReference>
<evidence type="ECO:0000256" key="1">
    <source>
        <dbReference type="ARBA" id="ARBA00001913"/>
    </source>
</evidence>
<dbReference type="Pfam" id="PF00884">
    <property type="entry name" value="Sulfatase"/>
    <property type="match status" value="1"/>
</dbReference>
<sequence length="845" mass="95829">MMKRAVPYLVTLWLLWLGGGASTAHQERPNIVIIVADDLGWNDVSFHGSNQIPTPNIDALAYDGIILNRHYVPPLCTPSRASLMTGKHPMNIGMQDHVIISDEPWGLGLDQKLMPQYFREAGYRTHLVGKWHLGFFRRAYTPTYRGFDSHFGYLGPYIDYWDHSLQMNETSARGLDMRRNTAVNYDANGTYATDLFNDEAVRLIDSHNRSKPLFLVLTHLAPHTGNEDDPLQAPADEIAKFDYIQDPKRRTLAAMVSRIDTGVGRIYRSLERRRMLNNTIILFYADNGAPTLGIHANSGSNYPLRGQKESPWEGAVRGAALIWSRLLPRKGVVSNQWLHVSDWLPTLGHAAGIRIPPNASPIDGQNQWSTLTSSSSGGRTVVMNNAHNEFTYSSYIKRGWKYVNGTSFKGAYDRWLGQLKDGEQISHEDYYKRLIASQSIGSAMQLTRDDVKRLRAKAMVECSSAQGTVCEPLKRPCLFNIVEDPCERNNQANAYPHILRELETDVNGYRKRSVPSRQQPSDSRADPARHNGTWTWWLEGLGTQSPTHNLQQLFSTFQSFMEYFMALFAKVEAKLLAKQKYSPWEGAVRGAALIWSPLLPRKRVVSEQWIHVSDWLPTLGHAAGIQSIPAGGPIDGQNQWLTLQSASVDGRTVVMHNVDRRYGYRSYMKQGWKYINGTTARGIYDGWLGQLSDQEDQLSEEGYFAQLLNDSFIGGSMLLSEEQVREVRQSATLRCAEDVQAIPCEPLVKPCLFNVVEDPCERVNLADEYPEMLKDLQSDVERFKRTALPPRNQPSDSRSDPALHNYTWTWWQDEMDEQQHMAPYILYLAAAIEILLILIVLWCGH</sequence>
<name>A0A182WXG3_ANOQN</name>
<organism evidence="11 12">
    <name type="scientific">Anopheles quadriannulatus</name>
    <name type="common">Mosquito</name>
    <dbReference type="NCBI Taxonomy" id="34691"/>
    <lineage>
        <taxon>Eukaryota</taxon>
        <taxon>Metazoa</taxon>
        <taxon>Ecdysozoa</taxon>
        <taxon>Arthropoda</taxon>
        <taxon>Hexapoda</taxon>
        <taxon>Insecta</taxon>
        <taxon>Pterygota</taxon>
        <taxon>Neoptera</taxon>
        <taxon>Endopterygota</taxon>
        <taxon>Diptera</taxon>
        <taxon>Nematocera</taxon>
        <taxon>Culicoidea</taxon>
        <taxon>Culicidae</taxon>
        <taxon>Anophelinae</taxon>
        <taxon>Anopheles</taxon>
    </lineage>
</organism>
<dbReference type="VEuPathDB" id="VectorBase:AQUA002223"/>
<proteinExistence type="inferred from homology"/>
<dbReference type="Gene3D" id="3.40.720.10">
    <property type="entry name" value="Alkaline Phosphatase, subunit A"/>
    <property type="match status" value="1"/>
</dbReference>
<evidence type="ECO:0000313" key="12">
    <source>
        <dbReference type="Proteomes" id="UP000076407"/>
    </source>
</evidence>
<dbReference type="InterPro" id="IPR047115">
    <property type="entry name" value="ARSB"/>
</dbReference>
<feature type="domain" description="Sulfatase N-terminal" evidence="10">
    <location>
        <begin position="29"/>
        <end position="353"/>
    </location>
</feature>
<dbReference type="GO" id="GO:0046872">
    <property type="term" value="F:metal ion binding"/>
    <property type="evidence" value="ECO:0007669"/>
    <property type="project" value="UniProtKB-KW"/>
</dbReference>
<feature type="transmembrane region" description="Helical" evidence="8">
    <location>
        <begin position="824"/>
        <end position="844"/>
    </location>
</feature>
<keyword evidence="8" id="KW-1133">Transmembrane helix</keyword>
<feature type="signal peptide" evidence="9">
    <location>
        <begin position="1"/>
        <end position="26"/>
    </location>
</feature>
<keyword evidence="6" id="KW-0325">Glycoprotein</keyword>
<dbReference type="PROSITE" id="PS00149">
    <property type="entry name" value="SULFATASE_2"/>
    <property type="match status" value="1"/>
</dbReference>
<feature type="region of interest" description="Disordered" evidence="7">
    <location>
        <begin position="509"/>
        <end position="528"/>
    </location>
</feature>
<dbReference type="PANTHER" id="PTHR10342:SF264">
    <property type="entry name" value="MIP05773P-RELATED"/>
    <property type="match status" value="1"/>
</dbReference>
<keyword evidence="4" id="KW-0378">Hydrolase</keyword>